<dbReference type="RefSeq" id="WP_013469718.1">
    <property type="nucleotide sequence ID" value="NC_014810.2"/>
</dbReference>
<dbReference type="InterPro" id="IPR044946">
    <property type="entry name" value="Restrct_endonuc_typeI_TRD_sf"/>
</dbReference>
<reference evidence="5 6" key="1">
    <citation type="journal article" date="2011" name="Genome Biol. Evol.">
        <title>Comparative whole genome sequence analysis of the carcinogenic bacterial model pathogen Helicobacter felis.</title>
        <authorList>
            <person name="Arnold I.C."/>
            <person name="Zigova Z."/>
            <person name="Holden M."/>
            <person name="Lawley T.D."/>
            <person name="Rad R."/>
            <person name="Dougan G."/>
            <person name="Falkow S."/>
            <person name="Bentley S.D."/>
            <person name="Muller A."/>
        </authorList>
    </citation>
    <scope>NUCLEOTIDE SEQUENCE [LARGE SCALE GENOMIC DNA]</scope>
    <source>
        <strain evidence="6">ATCC 49179 / CCUG 28539 / NCTC 12436 / CS1</strain>
    </source>
</reference>
<dbReference type="GO" id="GO:0009307">
    <property type="term" value="P:DNA restriction-modification system"/>
    <property type="evidence" value="ECO:0007669"/>
    <property type="project" value="UniProtKB-KW"/>
</dbReference>
<dbReference type="REBASE" id="29938">
    <property type="entry name" value="S1.HfeORF12690P"/>
</dbReference>
<evidence type="ECO:0000256" key="1">
    <source>
        <dbReference type="ARBA" id="ARBA00010923"/>
    </source>
</evidence>
<comment type="similarity">
    <text evidence="1">Belongs to the type-I restriction system S methylase family.</text>
</comment>
<feature type="domain" description="Type I restriction modification DNA specificity" evidence="4">
    <location>
        <begin position="1"/>
        <end position="158"/>
    </location>
</feature>
<keyword evidence="2" id="KW-0680">Restriction system</keyword>
<accession>E7A9H7</accession>
<dbReference type="Proteomes" id="UP000007934">
    <property type="component" value="Chromosome"/>
</dbReference>
<name>E7A9H7_HELFC</name>
<protein>
    <submittedName>
        <fullName evidence="5">Type II restriction modification enzyme methyltransferase</fullName>
    </submittedName>
</protein>
<dbReference type="KEGG" id="hfe:HFELIS_12700"/>
<gene>
    <name evidence="5" type="ordered locus">Hfelis_12700</name>
</gene>
<dbReference type="InterPro" id="IPR000055">
    <property type="entry name" value="Restrct_endonuc_typeI_TRD"/>
</dbReference>
<evidence type="ECO:0000313" key="5">
    <source>
        <dbReference type="EMBL" id="CBY83354.1"/>
    </source>
</evidence>
<dbReference type="Pfam" id="PF01420">
    <property type="entry name" value="Methylase_S"/>
    <property type="match status" value="1"/>
</dbReference>
<dbReference type="GeneID" id="36134446"/>
<dbReference type="OrthoDB" id="1691238at2"/>
<dbReference type="GO" id="GO:0003677">
    <property type="term" value="F:DNA binding"/>
    <property type="evidence" value="ECO:0007669"/>
    <property type="project" value="UniProtKB-KW"/>
</dbReference>
<keyword evidence="3" id="KW-0238">DNA-binding</keyword>
<sequence length="201" mass="22537">MQLGEIFEVFKPTKHNYQKRFLPTEPTEGYISAITCTTQNNGIACYMPKEGAEVLENMISVGANGDAPAFYQSREFALLQDCYALKFKERELSHAQYLFLVVCLNKVLAKYNWNNKSGWAKVSKEQIPLPHTPNGEIAFEAMEAFIKELQAERLEELQAYLKVTGLEDTKLTPEEAHALNIFSAHFANRGGGGAMVLPLVT</sequence>
<dbReference type="GO" id="GO:0008168">
    <property type="term" value="F:methyltransferase activity"/>
    <property type="evidence" value="ECO:0007669"/>
    <property type="project" value="UniProtKB-KW"/>
</dbReference>
<keyword evidence="6" id="KW-1185">Reference proteome</keyword>
<evidence type="ECO:0000256" key="2">
    <source>
        <dbReference type="ARBA" id="ARBA00022747"/>
    </source>
</evidence>
<evidence type="ECO:0000313" key="6">
    <source>
        <dbReference type="Proteomes" id="UP000007934"/>
    </source>
</evidence>
<dbReference type="HOGENOM" id="CLU_091653_0_0_7"/>
<dbReference type="GO" id="GO:0032259">
    <property type="term" value="P:methylation"/>
    <property type="evidence" value="ECO:0007669"/>
    <property type="project" value="UniProtKB-KW"/>
</dbReference>
<evidence type="ECO:0000259" key="4">
    <source>
        <dbReference type="Pfam" id="PF01420"/>
    </source>
</evidence>
<evidence type="ECO:0000256" key="3">
    <source>
        <dbReference type="ARBA" id="ARBA00023125"/>
    </source>
</evidence>
<dbReference type="eggNOG" id="COG0732">
    <property type="taxonomic scope" value="Bacteria"/>
</dbReference>
<dbReference type="EMBL" id="FQ670179">
    <property type="protein sequence ID" value="CBY83354.1"/>
    <property type="molecule type" value="Genomic_DNA"/>
</dbReference>
<dbReference type="AlphaFoldDB" id="E7A9H7"/>
<keyword evidence="5" id="KW-0489">Methyltransferase</keyword>
<dbReference type="STRING" id="936155.HFELIS_12700"/>
<proteinExistence type="inferred from homology"/>
<organism evidence="5 6">
    <name type="scientific">Helicobacter felis (strain ATCC 49179 / CCUG 28539 / NCTC 12436 / CS1)</name>
    <dbReference type="NCBI Taxonomy" id="936155"/>
    <lineage>
        <taxon>Bacteria</taxon>
        <taxon>Pseudomonadati</taxon>
        <taxon>Campylobacterota</taxon>
        <taxon>Epsilonproteobacteria</taxon>
        <taxon>Campylobacterales</taxon>
        <taxon>Helicobacteraceae</taxon>
        <taxon>Helicobacter</taxon>
    </lineage>
</organism>
<keyword evidence="5" id="KW-0808">Transferase</keyword>
<dbReference type="Gene3D" id="3.90.220.20">
    <property type="entry name" value="DNA methylase specificity domains"/>
    <property type="match status" value="1"/>
</dbReference>